<protein>
    <recommendedName>
        <fullName evidence="3">Thioredoxin</fullName>
    </recommendedName>
</protein>
<dbReference type="RefSeq" id="WP_267885598.1">
    <property type="nucleotide sequence ID" value="NZ_BMUB01000001.1"/>
</dbReference>
<dbReference type="Proteomes" id="UP000610124">
    <property type="component" value="Unassembled WGS sequence"/>
</dbReference>
<evidence type="ECO:0008006" key="3">
    <source>
        <dbReference type="Google" id="ProtNLM"/>
    </source>
</evidence>
<dbReference type="GeneID" id="97490516"/>
<evidence type="ECO:0000313" key="2">
    <source>
        <dbReference type="Proteomes" id="UP000610124"/>
    </source>
</evidence>
<organism evidence="1 2">
    <name type="scientific">Kitasatospora aureofaciens</name>
    <name type="common">Streptomyces aureofaciens</name>
    <dbReference type="NCBI Taxonomy" id="1894"/>
    <lineage>
        <taxon>Bacteria</taxon>
        <taxon>Bacillati</taxon>
        <taxon>Actinomycetota</taxon>
        <taxon>Actinomycetes</taxon>
        <taxon>Kitasatosporales</taxon>
        <taxon>Streptomycetaceae</taxon>
        <taxon>Kitasatospora</taxon>
    </lineage>
</organism>
<dbReference type="EMBL" id="BMUB01000001">
    <property type="protein sequence ID" value="GGU56085.1"/>
    <property type="molecule type" value="Genomic_DNA"/>
</dbReference>
<reference evidence="1" key="2">
    <citation type="submission" date="2020-09" db="EMBL/GenBank/DDBJ databases">
        <authorList>
            <person name="Sun Q."/>
            <person name="Ohkuma M."/>
        </authorList>
    </citation>
    <scope>NUCLEOTIDE SEQUENCE</scope>
    <source>
        <strain evidence="1">JCM 4434</strain>
    </source>
</reference>
<accession>A0A8H9HCF3</accession>
<evidence type="ECO:0000313" key="1">
    <source>
        <dbReference type="EMBL" id="GGU56085.1"/>
    </source>
</evidence>
<comment type="caution">
    <text evidence="1">The sequence shown here is derived from an EMBL/GenBank/DDBJ whole genome shotgun (WGS) entry which is preliminary data.</text>
</comment>
<name>A0A8H9HCF3_KITAU</name>
<dbReference type="AlphaFoldDB" id="A0A8H9HCF3"/>
<sequence length="41" mass="4492">MEVFSAWPPFRSVFAGGKAVKTIVGALPKDELKRNLVDFIG</sequence>
<reference evidence="1" key="1">
    <citation type="journal article" date="2014" name="Int. J. Syst. Evol. Microbiol.">
        <title>Complete genome sequence of Corynebacterium casei LMG S-19264T (=DSM 44701T), isolated from a smear-ripened cheese.</title>
        <authorList>
            <consortium name="US DOE Joint Genome Institute (JGI-PGF)"/>
            <person name="Walter F."/>
            <person name="Albersmeier A."/>
            <person name="Kalinowski J."/>
            <person name="Ruckert C."/>
        </authorList>
    </citation>
    <scope>NUCLEOTIDE SEQUENCE</scope>
    <source>
        <strain evidence="1">JCM 4434</strain>
    </source>
</reference>
<gene>
    <name evidence="1" type="ORF">GCM10010502_02980</name>
</gene>
<proteinExistence type="predicted"/>